<dbReference type="PROSITE" id="PS51257">
    <property type="entry name" value="PROKAR_LIPOPROTEIN"/>
    <property type="match status" value="1"/>
</dbReference>
<name>A0ABN6FLC9_SINCY</name>
<sequence>MTRPNRAPLILAALSAVMLALGACTPAPAGGESTTAAAGPASSADSELAAKVRSIVADTMAADHLNAVIVRVTIDGRPVITEAFGESMPGVPATTDMHFRNGAVAISYMSTALLQLVDEKKASLDDKLATWLPDVPHANEVTLGQLAQMTSGYADYVQDQGLIGSFYDNPFRTFTPQELASIGASKPLFYAPGTNWDYAHTNYVLLGLALEKITGKPLDALLQEKVLGPLGLKDTRDPGTPAIPEPVLHAYTAERRDHLGIPASTQFLEDSTFWNPSWTLAKGAIQTTTITDMATTADAIGSGRLLSPESHALQVSTALRGRTSAVDGCPTCFPQGDGYTYGLGVVISGHWLLQNPMFAGYSAVEAALPSKKIAIAVAATYKAEAFDAHGETSNRAQDLFRLIGAAAAPDDAPPVPSR</sequence>
<keyword evidence="1" id="KW-0732">Signal</keyword>
<dbReference type="InterPro" id="IPR050491">
    <property type="entry name" value="AmpC-like"/>
</dbReference>
<keyword evidence="4" id="KW-1185">Reference proteome</keyword>
<proteinExistence type="predicted"/>
<gene>
    <name evidence="3" type="primary">lpqK</name>
    <name evidence="3" type="ORF">SCMU_34890</name>
</gene>
<accession>A0ABN6FLC9</accession>
<dbReference type="InterPro" id="IPR012338">
    <property type="entry name" value="Beta-lactam/transpept-like"/>
</dbReference>
<evidence type="ECO:0000259" key="2">
    <source>
        <dbReference type="Pfam" id="PF00144"/>
    </source>
</evidence>
<evidence type="ECO:0000313" key="3">
    <source>
        <dbReference type="EMBL" id="BCT77647.1"/>
    </source>
</evidence>
<feature type="signal peptide" evidence="1">
    <location>
        <begin position="1"/>
        <end position="29"/>
    </location>
</feature>
<dbReference type="Proteomes" id="UP001319861">
    <property type="component" value="Chromosome"/>
</dbReference>
<evidence type="ECO:0000313" key="4">
    <source>
        <dbReference type="Proteomes" id="UP001319861"/>
    </source>
</evidence>
<reference evidence="3 4" key="1">
    <citation type="journal article" date="2021" name="J. Biosci. Bioeng.">
        <title>Identification and characterization of a chc gene cluster responsible for the aromatization pathway of cyclohexanecarboxylate degradation in Sinomonas cyclohexanicum ATCC 51369.</title>
        <authorList>
            <person name="Yamamoto T."/>
            <person name="Hasegawa Y."/>
            <person name="Lau P.C.K."/>
            <person name="Iwaki H."/>
        </authorList>
    </citation>
    <scope>NUCLEOTIDE SEQUENCE [LARGE SCALE GENOMIC DNA]</scope>
    <source>
        <strain evidence="3 4">ATCC 51369</strain>
    </source>
</reference>
<feature type="chain" id="PRO_5046653957" description="Beta-lactamase-related domain-containing protein" evidence="1">
    <location>
        <begin position="30"/>
        <end position="418"/>
    </location>
</feature>
<protein>
    <recommendedName>
        <fullName evidence="2">Beta-lactamase-related domain-containing protein</fullName>
    </recommendedName>
</protein>
<dbReference type="PANTHER" id="PTHR46825">
    <property type="entry name" value="D-ALANYL-D-ALANINE-CARBOXYPEPTIDASE/ENDOPEPTIDASE AMPH"/>
    <property type="match status" value="1"/>
</dbReference>
<dbReference type="InterPro" id="IPR001466">
    <property type="entry name" value="Beta-lactam-related"/>
</dbReference>
<evidence type="ECO:0000256" key="1">
    <source>
        <dbReference type="SAM" id="SignalP"/>
    </source>
</evidence>
<dbReference type="PANTHER" id="PTHR46825:SF7">
    <property type="entry name" value="D-ALANYL-D-ALANINE CARBOXYPEPTIDASE"/>
    <property type="match status" value="1"/>
</dbReference>
<feature type="domain" description="Beta-lactamase-related" evidence="2">
    <location>
        <begin position="52"/>
        <end position="395"/>
    </location>
</feature>
<dbReference type="Gene3D" id="3.40.710.10">
    <property type="entry name" value="DD-peptidase/beta-lactamase superfamily"/>
    <property type="match status" value="1"/>
</dbReference>
<organism evidence="3 4">
    <name type="scientific">Sinomonas cyclohexanicum</name>
    <name type="common">Corynebacterium cyclohexanicum</name>
    <dbReference type="NCBI Taxonomy" id="322009"/>
    <lineage>
        <taxon>Bacteria</taxon>
        <taxon>Bacillati</taxon>
        <taxon>Actinomycetota</taxon>
        <taxon>Actinomycetes</taxon>
        <taxon>Micrococcales</taxon>
        <taxon>Micrococcaceae</taxon>
        <taxon>Sinomonas</taxon>
    </lineage>
</organism>
<dbReference type="Pfam" id="PF00144">
    <property type="entry name" value="Beta-lactamase"/>
    <property type="match status" value="1"/>
</dbReference>
<dbReference type="SUPFAM" id="SSF56601">
    <property type="entry name" value="beta-lactamase/transpeptidase-like"/>
    <property type="match status" value="1"/>
</dbReference>
<dbReference type="EMBL" id="AP024525">
    <property type="protein sequence ID" value="BCT77647.1"/>
    <property type="molecule type" value="Genomic_DNA"/>
</dbReference>